<proteinExistence type="predicted"/>
<gene>
    <name evidence="2" type="ORF">DFH94DRAFT_103428</name>
</gene>
<organism evidence="2 3">
    <name type="scientific">Russula ochroleuca</name>
    <dbReference type="NCBI Taxonomy" id="152965"/>
    <lineage>
        <taxon>Eukaryota</taxon>
        <taxon>Fungi</taxon>
        <taxon>Dikarya</taxon>
        <taxon>Basidiomycota</taxon>
        <taxon>Agaricomycotina</taxon>
        <taxon>Agaricomycetes</taxon>
        <taxon>Russulales</taxon>
        <taxon>Russulaceae</taxon>
        <taxon>Russula</taxon>
    </lineage>
</organism>
<accession>A0A9P5MSD9</accession>
<evidence type="ECO:0008006" key="4">
    <source>
        <dbReference type="Google" id="ProtNLM"/>
    </source>
</evidence>
<comment type="caution">
    <text evidence="2">The sequence shown here is derived from an EMBL/GenBank/DDBJ whole genome shotgun (WGS) entry which is preliminary data.</text>
</comment>
<keyword evidence="1" id="KW-0732">Signal</keyword>
<feature type="signal peptide" evidence="1">
    <location>
        <begin position="1"/>
        <end position="24"/>
    </location>
</feature>
<protein>
    <recommendedName>
        <fullName evidence="4">Secreted protein</fullName>
    </recommendedName>
</protein>
<evidence type="ECO:0000256" key="1">
    <source>
        <dbReference type="SAM" id="SignalP"/>
    </source>
</evidence>
<evidence type="ECO:0000313" key="3">
    <source>
        <dbReference type="Proteomes" id="UP000759537"/>
    </source>
</evidence>
<reference evidence="2" key="1">
    <citation type="submission" date="2019-10" db="EMBL/GenBank/DDBJ databases">
        <authorList>
            <consortium name="DOE Joint Genome Institute"/>
            <person name="Kuo A."/>
            <person name="Miyauchi S."/>
            <person name="Kiss E."/>
            <person name="Drula E."/>
            <person name="Kohler A."/>
            <person name="Sanchez-Garcia M."/>
            <person name="Andreopoulos B."/>
            <person name="Barry K.W."/>
            <person name="Bonito G."/>
            <person name="Buee M."/>
            <person name="Carver A."/>
            <person name="Chen C."/>
            <person name="Cichocki N."/>
            <person name="Clum A."/>
            <person name="Culley D."/>
            <person name="Crous P.W."/>
            <person name="Fauchery L."/>
            <person name="Girlanda M."/>
            <person name="Hayes R."/>
            <person name="Keri Z."/>
            <person name="LaButti K."/>
            <person name="Lipzen A."/>
            <person name="Lombard V."/>
            <person name="Magnuson J."/>
            <person name="Maillard F."/>
            <person name="Morin E."/>
            <person name="Murat C."/>
            <person name="Nolan M."/>
            <person name="Ohm R."/>
            <person name="Pangilinan J."/>
            <person name="Pereira M."/>
            <person name="Perotto S."/>
            <person name="Peter M."/>
            <person name="Riley R."/>
            <person name="Sitrit Y."/>
            <person name="Stielow B."/>
            <person name="Szollosi G."/>
            <person name="Zifcakova L."/>
            <person name="Stursova M."/>
            <person name="Spatafora J.W."/>
            <person name="Tedersoo L."/>
            <person name="Vaario L.-M."/>
            <person name="Yamada A."/>
            <person name="Yan M."/>
            <person name="Wang P."/>
            <person name="Xu J."/>
            <person name="Bruns T."/>
            <person name="Baldrian P."/>
            <person name="Vilgalys R."/>
            <person name="Henrissat B."/>
            <person name="Grigoriev I.V."/>
            <person name="Hibbett D."/>
            <person name="Nagy L.G."/>
            <person name="Martin F.M."/>
        </authorList>
    </citation>
    <scope>NUCLEOTIDE SEQUENCE</scope>
    <source>
        <strain evidence="2">Prilba</strain>
    </source>
</reference>
<name>A0A9P5MSD9_9AGAM</name>
<dbReference type="AlphaFoldDB" id="A0A9P5MSD9"/>
<reference evidence="2" key="2">
    <citation type="journal article" date="2020" name="Nat. Commun.">
        <title>Large-scale genome sequencing of mycorrhizal fungi provides insights into the early evolution of symbiotic traits.</title>
        <authorList>
            <person name="Miyauchi S."/>
            <person name="Kiss E."/>
            <person name="Kuo A."/>
            <person name="Drula E."/>
            <person name="Kohler A."/>
            <person name="Sanchez-Garcia M."/>
            <person name="Morin E."/>
            <person name="Andreopoulos B."/>
            <person name="Barry K.W."/>
            <person name="Bonito G."/>
            <person name="Buee M."/>
            <person name="Carver A."/>
            <person name="Chen C."/>
            <person name="Cichocki N."/>
            <person name="Clum A."/>
            <person name="Culley D."/>
            <person name="Crous P.W."/>
            <person name="Fauchery L."/>
            <person name="Girlanda M."/>
            <person name="Hayes R.D."/>
            <person name="Keri Z."/>
            <person name="LaButti K."/>
            <person name="Lipzen A."/>
            <person name="Lombard V."/>
            <person name="Magnuson J."/>
            <person name="Maillard F."/>
            <person name="Murat C."/>
            <person name="Nolan M."/>
            <person name="Ohm R.A."/>
            <person name="Pangilinan J."/>
            <person name="Pereira M.F."/>
            <person name="Perotto S."/>
            <person name="Peter M."/>
            <person name="Pfister S."/>
            <person name="Riley R."/>
            <person name="Sitrit Y."/>
            <person name="Stielow J.B."/>
            <person name="Szollosi G."/>
            <person name="Zifcakova L."/>
            <person name="Stursova M."/>
            <person name="Spatafora J.W."/>
            <person name="Tedersoo L."/>
            <person name="Vaario L.M."/>
            <person name="Yamada A."/>
            <person name="Yan M."/>
            <person name="Wang P."/>
            <person name="Xu J."/>
            <person name="Bruns T."/>
            <person name="Baldrian P."/>
            <person name="Vilgalys R."/>
            <person name="Dunand C."/>
            <person name="Henrissat B."/>
            <person name="Grigoriev I.V."/>
            <person name="Hibbett D."/>
            <person name="Nagy L.G."/>
            <person name="Martin F.M."/>
        </authorList>
    </citation>
    <scope>NUCLEOTIDE SEQUENCE</scope>
    <source>
        <strain evidence="2">Prilba</strain>
    </source>
</reference>
<sequence length="140" mass="15095">MKRSAARASLSASLLCMDILASWCAQCPGLSGRTTVLITSVKLHYHTGRCSLQLITGFTAELEDDKDAGFVHSTVNFTASSEGETFALIRRRNLFWMAIDPSSVGCRIECAAHGILRSNANTISSFNPTSSMHIPSDARG</sequence>
<keyword evidence="3" id="KW-1185">Reference proteome</keyword>
<dbReference type="EMBL" id="WHVB01000014">
    <property type="protein sequence ID" value="KAF8476704.1"/>
    <property type="molecule type" value="Genomic_DNA"/>
</dbReference>
<feature type="chain" id="PRO_5040240983" description="Secreted protein" evidence="1">
    <location>
        <begin position="25"/>
        <end position="140"/>
    </location>
</feature>
<dbReference type="Proteomes" id="UP000759537">
    <property type="component" value="Unassembled WGS sequence"/>
</dbReference>
<evidence type="ECO:0000313" key="2">
    <source>
        <dbReference type="EMBL" id="KAF8476704.1"/>
    </source>
</evidence>